<proteinExistence type="predicted"/>
<dbReference type="EMBL" id="QGGI01000015">
    <property type="protein sequence ID" value="PWJ89298.1"/>
    <property type="molecule type" value="Genomic_DNA"/>
</dbReference>
<reference evidence="1 2" key="1">
    <citation type="submission" date="2018-05" db="EMBL/GenBank/DDBJ databases">
        <title>Genomic Encyclopedia of Type Strains, Phase IV (KMG-IV): sequencing the most valuable type-strain genomes for metagenomic binning, comparative biology and taxonomic classification.</title>
        <authorList>
            <person name="Goeker M."/>
        </authorList>
    </citation>
    <scope>NUCLEOTIDE SEQUENCE [LARGE SCALE GENOMIC DNA]</scope>
    <source>
        <strain evidence="1 2">DSM 24906</strain>
    </source>
</reference>
<dbReference type="Proteomes" id="UP000245921">
    <property type="component" value="Unassembled WGS sequence"/>
</dbReference>
<dbReference type="RefSeq" id="WP_109605492.1">
    <property type="nucleotide sequence ID" value="NZ_QGGI01000015.1"/>
</dbReference>
<dbReference type="AlphaFoldDB" id="A0AA45HI67"/>
<gene>
    <name evidence="1" type="ORF">C7380_11524</name>
</gene>
<protein>
    <submittedName>
        <fullName evidence="1">Uncharacterized protein</fullName>
    </submittedName>
</protein>
<keyword evidence="2" id="KW-1185">Reference proteome</keyword>
<comment type="caution">
    <text evidence="1">The sequence shown here is derived from an EMBL/GenBank/DDBJ whole genome shotgun (WGS) entry which is preliminary data.</text>
</comment>
<name>A0AA45HI67_9BACT</name>
<organism evidence="1 2">
    <name type="scientific">Oceanotoga teriensis</name>
    <dbReference type="NCBI Taxonomy" id="515440"/>
    <lineage>
        <taxon>Bacteria</taxon>
        <taxon>Thermotogati</taxon>
        <taxon>Thermotogota</taxon>
        <taxon>Thermotogae</taxon>
        <taxon>Petrotogales</taxon>
        <taxon>Petrotogaceae</taxon>
        <taxon>Oceanotoga</taxon>
    </lineage>
</organism>
<sequence length="498" mass="55824">MKKLLITLVTVLTLATAFSFNGTLDYLYGYNFSEDASTTYQGLKTTIDLEKQVGSIYFKTTGDLVSINIGKMPDMMGNYLGKYNTYFNSLSNISEPYFLYNINEAYASIYMNYGTLKFGRFLPATGSSTLYSPSVILAAHDLINPFENNKAIAIDGLNYTGFLGNFAYELNFIPKTNDDIPSALLYPQALTNEINKGVNENIATEAKNAKETLNKKASAIESTDPMTAAYIKSIAKIIPTEYVVKDIEKTYENEDKLNLANSNYSAKVSTSIMNFDVKLGYAFDHYKFLVPKTIDYKYDKLGEATSTVQYYRPYRNVVTLDYQGVSNFIDSISYHGEAALIIPENENVEVNIEIPTYDKDLKPIVKKSKEDVQIFEKAYVKTVLGAEYTKGEDLTLGAEYFNGLPNEEFKDKISMGGDLYIKSNIKDFAVEGAGIVAFSKINDEWKPGYQLKTKLSYKGIDNFEPSIVLSYAYAEDDAHALNAMESLNSVSFVFKAYF</sequence>
<evidence type="ECO:0000313" key="1">
    <source>
        <dbReference type="EMBL" id="PWJ89298.1"/>
    </source>
</evidence>
<accession>A0AA45HI67</accession>
<evidence type="ECO:0000313" key="2">
    <source>
        <dbReference type="Proteomes" id="UP000245921"/>
    </source>
</evidence>